<dbReference type="SUPFAM" id="SSF158499">
    <property type="entry name" value="DnaD domain-like"/>
    <property type="match status" value="1"/>
</dbReference>
<name>A0A841C976_9LACT</name>
<dbReference type="AlphaFoldDB" id="A0A841C976"/>
<dbReference type="PANTHER" id="PTHR37293:SF6">
    <property type="entry name" value="DNA REPLICATION PROTEIN DNAD"/>
    <property type="match status" value="1"/>
</dbReference>
<dbReference type="EMBL" id="JACHHV010000015">
    <property type="protein sequence ID" value="MBB5888142.1"/>
    <property type="molecule type" value="Genomic_DNA"/>
</dbReference>
<gene>
    <name evidence="4" type="ORF">HNQ37_001034</name>
</gene>
<organism evidence="4 5">
    <name type="scientific">Lactovum miscens</name>
    <dbReference type="NCBI Taxonomy" id="190387"/>
    <lineage>
        <taxon>Bacteria</taxon>
        <taxon>Bacillati</taxon>
        <taxon>Bacillota</taxon>
        <taxon>Bacilli</taxon>
        <taxon>Lactobacillales</taxon>
        <taxon>Streptococcaceae</taxon>
        <taxon>Lactovum</taxon>
    </lineage>
</organism>
<evidence type="ECO:0000313" key="4">
    <source>
        <dbReference type="EMBL" id="MBB5888142.1"/>
    </source>
</evidence>
<dbReference type="PANTHER" id="PTHR37293">
    <property type="entry name" value="PHAGE REPLICATION PROTEIN-RELATED"/>
    <property type="match status" value="1"/>
</dbReference>
<dbReference type="InterPro" id="IPR053162">
    <property type="entry name" value="DnaD"/>
</dbReference>
<evidence type="ECO:0000259" key="3">
    <source>
        <dbReference type="Pfam" id="PF07261"/>
    </source>
</evidence>
<proteinExistence type="inferred from homology"/>
<feature type="domain" description="DnaB/C C-terminal" evidence="3">
    <location>
        <begin position="126"/>
        <end position="193"/>
    </location>
</feature>
<protein>
    <submittedName>
        <fullName evidence="4">DNA replication protein</fullName>
    </submittedName>
</protein>
<comment type="caution">
    <text evidence="4">The sequence shown here is derived from an EMBL/GenBank/DDBJ whole genome shotgun (WGS) entry which is preliminary data.</text>
</comment>
<feature type="compositionally biased region" description="Polar residues" evidence="2">
    <location>
        <begin position="202"/>
        <end position="217"/>
    </location>
</feature>
<evidence type="ECO:0000256" key="2">
    <source>
        <dbReference type="SAM" id="MobiDB-lite"/>
    </source>
</evidence>
<sequence>MTFYEEYKKGHLVVPAALLENFNEIFDSSEEFLVWLFFLYEKESAPSDIAEKIGKTLNEVNTIIQRMQDSAVLKVTVIEISGQMDMIFDVSPAMEKLDSLLEGKISRAGKTDNAKNTSKLQKISHAFEAEMGMISPMQLEELRKWLEIDQFNVDLILAALREASINRKVSLNYVRAILRHWKMEGISTVKEVEIQREEREISMQTKNANSEPSSNLTIPIDGPWSKNNDK</sequence>
<comment type="similarity">
    <text evidence="1">Belongs to the DnaB/DnaD family.</text>
</comment>
<reference evidence="4 5" key="1">
    <citation type="submission" date="2020-08" db="EMBL/GenBank/DDBJ databases">
        <title>Genomic Encyclopedia of Type Strains, Phase IV (KMG-IV): sequencing the most valuable type-strain genomes for metagenomic binning, comparative biology and taxonomic classification.</title>
        <authorList>
            <person name="Goeker M."/>
        </authorList>
    </citation>
    <scope>NUCLEOTIDE SEQUENCE [LARGE SCALE GENOMIC DNA]</scope>
    <source>
        <strain evidence="4 5">DSM 14925</strain>
    </source>
</reference>
<dbReference type="InterPro" id="IPR006343">
    <property type="entry name" value="DnaB/C_C"/>
</dbReference>
<keyword evidence="5" id="KW-1185">Reference proteome</keyword>
<dbReference type="Pfam" id="PF07261">
    <property type="entry name" value="DnaB_2"/>
    <property type="match status" value="1"/>
</dbReference>
<dbReference type="Gene3D" id="1.10.10.630">
    <property type="entry name" value="DnaD domain-like"/>
    <property type="match status" value="1"/>
</dbReference>
<dbReference type="NCBIfam" id="TIGR01446">
    <property type="entry name" value="DnaD_dom"/>
    <property type="match status" value="1"/>
</dbReference>
<evidence type="ECO:0000313" key="5">
    <source>
        <dbReference type="Proteomes" id="UP000562464"/>
    </source>
</evidence>
<dbReference type="Gene3D" id="1.10.10.10">
    <property type="entry name" value="Winged helix-like DNA-binding domain superfamily/Winged helix DNA-binding domain"/>
    <property type="match status" value="1"/>
</dbReference>
<accession>A0A841C976</accession>
<dbReference type="RefSeq" id="WP_183539918.1">
    <property type="nucleotide sequence ID" value="NZ_DASWOY010000053.1"/>
</dbReference>
<feature type="region of interest" description="Disordered" evidence="2">
    <location>
        <begin position="202"/>
        <end position="230"/>
    </location>
</feature>
<dbReference type="InterPro" id="IPR034829">
    <property type="entry name" value="DnaD-like_sf"/>
</dbReference>
<evidence type="ECO:0000256" key="1">
    <source>
        <dbReference type="ARBA" id="ARBA00093462"/>
    </source>
</evidence>
<dbReference type="Proteomes" id="UP000562464">
    <property type="component" value="Unassembled WGS sequence"/>
</dbReference>
<dbReference type="InterPro" id="IPR036388">
    <property type="entry name" value="WH-like_DNA-bd_sf"/>
</dbReference>